<reference evidence="2" key="1">
    <citation type="journal article" date="2020" name="Stud. Mycol.">
        <title>101 Dothideomycetes genomes: a test case for predicting lifestyles and emergence of pathogens.</title>
        <authorList>
            <person name="Haridas S."/>
            <person name="Albert R."/>
            <person name="Binder M."/>
            <person name="Bloem J."/>
            <person name="Labutti K."/>
            <person name="Salamov A."/>
            <person name="Andreopoulos B."/>
            <person name="Baker S."/>
            <person name="Barry K."/>
            <person name="Bills G."/>
            <person name="Bluhm B."/>
            <person name="Cannon C."/>
            <person name="Castanera R."/>
            <person name="Culley D."/>
            <person name="Daum C."/>
            <person name="Ezra D."/>
            <person name="Gonzalez J."/>
            <person name="Henrissat B."/>
            <person name="Kuo A."/>
            <person name="Liang C."/>
            <person name="Lipzen A."/>
            <person name="Lutzoni F."/>
            <person name="Magnuson J."/>
            <person name="Mondo S."/>
            <person name="Nolan M."/>
            <person name="Ohm R."/>
            <person name="Pangilinan J."/>
            <person name="Park H.-J."/>
            <person name="Ramirez L."/>
            <person name="Alfaro M."/>
            <person name="Sun H."/>
            <person name="Tritt A."/>
            <person name="Yoshinaga Y."/>
            <person name="Zwiers L.-H."/>
            <person name="Turgeon B."/>
            <person name="Goodwin S."/>
            <person name="Spatafora J."/>
            <person name="Crous P."/>
            <person name="Grigoriev I."/>
        </authorList>
    </citation>
    <scope>NUCLEOTIDE SEQUENCE</scope>
    <source>
        <strain evidence="2">CBS 121167</strain>
    </source>
</reference>
<accession>A0A6A6BJC6</accession>
<dbReference type="AlphaFoldDB" id="A0A6A6BJC6"/>
<sequence length="208" mass="23335">MLLERKAKRTRRGKKADKGAGRQSGSGCPIIDLRWCGDQRRLRVMRWKCGERLECCERWARFGDSGVSRLARGSVRVRREAKKGNNYTKRANMWCCLDTTVESLLMATPTCPTSDIPTRAGQASMSGREPTGVMYKGFCVAAKTVDAGMRMSHVVLRHDRLMPLHQATAWKWGFRAVARRRKKPWFHLARPSQSGRVSPGTGSAGGQL</sequence>
<feature type="region of interest" description="Disordered" evidence="1">
    <location>
        <begin position="187"/>
        <end position="208"/>
    </location>
</feature>
<dbReference type="RefSeq" id="XP_033399971.1">
    <property type="nucleotide sequence ID" value="XM_033535589.1"/>
</dbReference>
<name>A0A6A6BJC6_9PEZI</name>
<evidence type="ECO:0000313" key="3">
    <source>
        <dbReference type="Proteomes" id="UP000799438"/>
    </source>
</evidence>
<protein>
    <submittedName>
        <fullName evidence="2">Uncharacterized protein</fullName>
    </submittedName>
</protein>
<dbReference type="EMBL" id="ML995480">
    <property type="protein sequence ID" value="KAF2144259.1"/>
    <property type="molecule type" value="Genomic_DNA"/>
</dbReference>
<evidence type="ECO:0000256" key="1">
    <source>
        <dbReference type="SAM" id="MobiDB-lite"/>
    </source>
</evidence>
<organism evidence="2 3">
    <name type="scientific">Aplosporella prunicola CBS 121167</name>
    <dbReference type="NCBI Taxonomy" id="1176127"/>
    <lineage>
        <taxon>Eukaryota</taxon>
        <taxon>Fungi</taxon>
        <taxon>Dikarya</taxon>
        <taxon>Ascomycota</taxon>
        <taxon>Pezizomycotina</taxon>
        <taxon>Dothideomycetes</taxon>
        <taxon>Dothideomycetes incertae sedis</taxon>
        <taxon>Botryosphaeriales</taxon>
        <taxon>Aplosporellaceae</taxon>
        <taxon>Aplosporella</taxon>
    </lineage>
</organism>
<evidence type="ECO:0000313" key="2">
    <source>
        <dbReference type="EMBL" id="KAF2144259.1"/>
    </source>
</evidence>
<feature type="region of interest" description="Disordered" evidence="1">
    <location>
        <begin position="1"/>
        <end position="24"/>
    </location>
</feature>
<dbReference type="Proteomes" id="UP000799438">
    <property type="component" value="Unassembled WGS sequence"/>
</dbReference>
<feature type="compositionally biased region" description="Basic residues" evidence="1">
    <location>
        <begin position="1"/>
        <end position="15"/>
    </location>
</feature>
<proteinExistence type="predicted"/>
<dbReference type="GeneID" id="54293083"/>
<gene>
    <name evidence="2" type="ORF">K452DRAFT_155503</name>
</gene>
<keyword evidence="3" id="KW-1185">Reference proteome</keyword>